<proteinExistence type="predicted"/>
<reference evidence="3 4" key="1">
    <citation type="journal article" date="2016" name="Mol. Biol. Evol.">
        <title>Comparative Genomics of Early-Diverging Mushroom-Forming Fungi Provides Insights into the Origins of Lignocellulose Decay Capabilities.</title>
        <authorList>
            <person name="Nagy L.G."/>
            <person name="Riley R."/>
            <person name="Tritt A."/>
            <person name="Adam C."/>
            <person name="Daum C."/>
            <person name="Floudas D."/>
            <person name="Sun H."/>
            <person name="Yadav J.S."/>
            <person name="Pangilinan J."/>
            <person name="Larsson K.H."/>
            <person name="Matsuura K."/>
            <person name="Barry K."/>
            <person name="Labutti K."/>
            <person name="Kuo R."/>
            <person name="Ohm R.A."/>
            <person name="Bhattacharya S.S."/>
            <person name="Shirouzu T."/>
            <person name="Yoshinaga Y."/>
            <person name="Martin F.M."/>
            <person name="Grigoriev I.V."/>
            <person name="Hibbett D.S."/>
        </authorList>
    </citation>
    <scope>NUCLEOTIDE SEQUENCE [LARGE SCALE GENOMIC DNA]</scope>
    <source>
        <strain evidence="3 4">TUFC12733</strain>
    </source>
</reference>
<dbReference type="Pfam" id="PF13259">
    <property type="entry name" value="clamp_Gag1-like"/>
    <property type="match status" value="1"/>
</dbReference>
<keyword evidence="4" id="KW-1185">Reference proteome</keyword>
<dbReference type="InterPro" id="IPR025124">
    <property type="entry name" value="Gag1-like_clamp"/>
</dbReference>
<feature type="region of interest" description="Disordered" evidence="1">
    <location>
        <begin position="70"/>
        <end position="90"/>
    </location>
</feature>
<organism evidence="3 4">
    <name type="scientific">Calocera viscosa (strain TUFC12733)</name>
    <dbReference type="NCBI Taxonomy" id="1330018"/>
    <lineage>
        <taxon>Eukaryota</taxon>
        <taxon>Fungi</taxon>
        <taxon>Dikarya</taxon>
        <taxon>Basidiomycota</taxon>
        <taxon>Agaricomycotina</taxon>
        <taxon>Dacrymycetes</taxon>
        <taxon>Dacrymycetales</taxon>
        <taxon>Dacrymycetaceae</taxon>
        <taxon>Calocera</taxon>
    </lineage>
</organism>
<dbReference type="Proteomes" id="UP000076738">
    <property type="component" value="Unassembled WGS sequence"/>
</dbReference>
<dbReference type="AlphaFoldDB" id="A0A167QTY5"/>
<feature type="region of interest" description="Disordered" evidence="1">
    <location>
        <begin position="164"/>
        <end position="243"/>
    </location>
</feature>
<evidence type="ECO:0000313" key="4">
    <source>
        <dbReference type="Proteomes" id="UP000076738"/>
    </source>
</evidence>
<feature type="domain" description="Gag1-like clamp" evidence="2">
    <location>
        <begin position="57"/>
        <end position="164"/>
    </location>
</feature>
<evidence type="ECO:0000256" key="1">
    <source>
        <dbReference type="SAM" id="MobiDB-lite"/>
    </source>
</evidence>
<sequence>MSSPPGRPSRRGRGVSEVERGRGGEAGGAGRGRGSGSGAGESGEGSGRGSNAAGEAALSFWETRRAAWLAPQTSSPTLTSSAPAPPPRARQARILPSLPHAHPGRQRLEHLLSVDNAEADEGIWSSIRQVWQRLTAGTQLTTPLPLSMVVRILRGGWIRDGTWPLTADGPAQVAEEEGEETNGHPHNGSGNGGGGHAQAAEQLPAVLDQMEEEGTTETATEISEGTVLSQQEAGGSARPNAER</sequence>
<evidence type="ECO:0000313" key="3">
    <source>
        <dbReference type="EMBL" id="KZP00234.1"/>
    </source>
</evidence>
<feature type="compositionally biased region" description="Gly residues" evidence="1">
    <location>
        <begin position="24"/>
        <end position="48"/>
    </location>
</feature>
<feature type="region of interest" description="Disordered" evidence="1">
    <location>
        <begin position="1"/>
        <end position="56"/>
    </location>
</feature>
<name>A0A167QTY5_CALVF</name>
<protein>
    <recommendedName>
        <fullName evidence="2">Gag1-like clamp domain-containing protein</fullName>
    </recommendedName>
</protein>
<feature type="compositionally biased region" description="Low complexity" evidence="1">
    <location>
        <begin position="70"/>
        <end position="82"/>
    </location>
</feature>
<feature type="compositionally biased region" description="Basic and acidic residues" evidence="1">
    <location>
        <begin position="14"/>
        <end position="23"/>
    </location>
</feature>
<accession>A0A167QTY5</accession>
<evidence type="ECO:0000259" key="2">
    <source>
        <dbReference type="Pfam" id="PF13259"/>
    </source>
</evidence>
<gene>
    <name evidence="3" type="ORF">CALVIDRAFT_525104</name>
</gene>
<dbReference type="EMBL" id="KV417270">
    <property type="protein sequence ID" value="KZP00234.1"/>
    <property type="molecule type" value="Genomic_DNA"/>
</dbReference>
<dbReference type="OrthoDB" id="3366194at2759"/>
<feature type="compositionally biased region" description="Low complexity" evidence="1">
    <location>
        <begin position="216"/>
        <end position="226"/>
    </location>
</feature>